<dbReference type="RefSeq" id="WP_245969654.1">
    <property type="nucleotide sequence ID" value="NZ_RBXL01000001.1"/>
</dbReference>
<reference evidence="1 2" key="1">
    <citation type="submission" date="2018-10" db="EMBL/GenBank/DDBJ databases">
        <title>Genomic Encyclopedia of Archaeal and Bacterial Type Strains, Phase II (KMG-II): from individual species to whole genera.</title>
        <authorList>
            <person name="Goeker M."/>
        </authorList>
    </citation>
    <scope>NUCLEOTIDE SEQUENCE [LARGE SCALE GENOMIC DNA]</scope>
    <source>
        <strain evidence="1 2">DSM 235</strain>
    </source>
</reference>
<gene>
    <name evidence="1" type="ORF">BDD21_3384</name>
</gene>
<dbReference type="PANTHER" id="PTHR35586:SF1">
    <property type="entry name" value="SLL1691 PROTEIN"/>
    <property type="match status" value="1"/>
</dbReference>
<comment type="caution">
    <text evidence="1">The sequence shown here is derived from an EMBL/GenBank/DDBJ whole genome shotgun (WGS) entry which is preliminary data.</text>
</comment>
<name>A0A495VBZ3_9GAMM</name>
<evidence type="ECO:0000313" key="1">
    <source>
        <dbReference type="EMBL" id="RKT45897.1"/>
    </source>
</evidence>
<accession>A0A495VBZ3</accession>
<dbReference type="Proteomes" id="UP000274556">
    <property type="component" value="Unassembled WGS sequence"/>
</dbReference>
<dbReference type="EMBL" id="RBXL01000001">
    <property type="protein sequence ID" value="RKT45897.1"/>
    <property type="molecule type" value="Genomic_DNA"/>
</dbReference>
<dbReference type="PANTHER" id="PTHR35586">
    <property type="entry name" value="SLL1691 PROTEIN"/>
    <property type="match status" value="1"/>
</dbReference>
<evidence type="ECO:0000313" key="2">
    <source>
        <dbReference type="Proteomes" id="UP000274556"/>
    </source>
</evidence>
<organism evidence="1 2">
    <name type="scientific">Thiocapsa rosea</name>
    <dbReference type="NCBI Taxonomy" id="69360"/>
    <lineage>
        <taxon>Bacteria</taxon>
        <taxon>Pseudomonadati</taxon>
        <taxon>Pseudomonadota</taxon>
        <taxon>Gammaproteobacteria</taxon>
        <taxon>Chromatiales</taxon>
        <taxon>Chromatiaceae</taxon>
        <taxon>Thiocapsa</taxon>
    </lineage>
</organism>
<dbReference type="AlphaFoldDB" id="A0A495VBZ3"/>
<protein>
    <submittedName>
        <fullName evidence="1">Uncharacterized protein DUF4351</fullName>
    </submittedName>
</protein>
<sequence>MIVPGARTNAEIKGQVLTRLVQLALRWIFDDQPIGRLRTLLALIEQVQDKDTAVAILESLLRYYVQGTQRIEEHDVRELLQQSTSTGDPIMQTFIDRYIEQGVHQGVQQGGAAMLLRLIERRFGPPSEQVRERVTRADPNTLLQWSDRILDANSLDEVLH</sequence>
<keyword evidence="2" id="KW-1185">Reference proteome</keyword>
<proteinExistence type="predicted"/>